<sequence>MSKKYLVAGATGLMGTTLINQIPLNEDVTVIARRKLNYKRPVEFLNLDEHIELPHADHLFICLGYPLELRDLLLMRGSIKAKFKAVDYDLVIKIAEVAQQANIKSVSVISSVEADSKSLNYYLKVKGQMENKIRELGFESVNIFRPSHLLGEREKEITLDVKIFEFFTNMTGNFLFGWFEKFKNVQAQKLAATMYRKSNKMSNTIDIFTFKDFS</sequence>
<evidence type="ECO:0000313" key="1">
    <source>
        <dbReference type="EMBL" id="ADD93786.1"/>
    </source>
</evidence>
<dbReference type="PANTHER" id="PTHR14097:SF7">
    <property type="entry name" value="OXIDOREDUCTASE HTATIP2"/>
    <property type="match status" value="1"/>
</dbReference>
<name>D6PDI5_9BACT</name>
<proteinExistence type="predicted"/>
<reference evidence="1" key="1">
    <citation type="journal article" date="2010" name="ISME J.">
        <title>Metagenome of the Mediterranean deep chlorophyll maximum studied by direct and fosmid library 454 pyrosequencing.</title>
        <authorList>
            <person name="Ghai R."/>
            <person name="Martin-Cuadrado A.B."/>
            <person name="Molto A.G."/>
            <person name="Heredia I.G."/>
            <person name="Cabrera R."/>
            <person name="Martin J."/>
            <person name="Verdu M."/>
            <person name="Deschamps P."/>
            <person name="Moreira D."/>
            <person name="Lopez-Garcia P."/>
            <person name="Mira A."/>
            <person name="Rodriguez-Valera F."/>
        </authorList>
    </citation>
    <scope>NUCLEOTIDE SEQUENCE</scope>
</reference>
<dbReference type="AlphaFoldDB" id="D6PDI5"/>
<organism evidence="1">
    <name type="scientific">uncultured marine bacterium MedDCM-OCT-S05-C259</name>
    <dbReference type="NCBI Taxonomy" id="743065"/>
    <lineage>
        <taxon>Bacteria</taxon>
        <taxon>environmental samples</taxon>
    </lineage>
</organism>
<dbReference type="EMBL" id="GU942997">
    <property type="protein sequence ID" value="ADD93786.1"/>
    <property type="molecule type" value="Genomic_DNA"/>
</dbReference>
<dbReference type="InterPro" id="IPR036291">
    <property type="entry name" value="NAD(P)-bd_dom_sf"/>
</dbReference>
<dbReference type="PANTHER" id="PTHR14097">
    <property type="entry name" value="OXIDOREDUCTASE HTATIP2"/>
    <property type="match status" value="1"/>
</dbReference>
<dbReference type="Gene3D" id="3.40.50.720">
    <property type="entry name" value="NAD(P)-binding Rossmann-like Domain"/>
    <property type="match status" value="1"/>
</dbReference>
<protein>
    <submittedName>
        <fullName evidence="1">NAD dependent epimerase/dehydratase</fullName>
    </submittedName>
</protein>
<dbReference type="SUPFAM" id="SSF51735">
    <property type="entry name" value="NAD(P)-binding Rossmann-fold domains"/>
    <property type="match status" value="1"/>
</dbReference>
<accession>D6PDI5</accession>